<dbReference type="Proteomes" id="UP000573327">
    <property type="component" value="Unassembled WGS sequence"/>
</dbReference>
<dbReference type="AlphaFoldDB" id="A0A7W7SFJ8"/>
<organism evidence="3 4">
    <name type="scientific">Kitasatospora gansuensis</name>
    <dbReference type="NCBI Taxonomy" id="258050"/>
    <lineage>
        <taxon>Bacteria</taxon>
        <taxon>Bacillati</taxon>
        <taxon>Actinomycetota</taxon>
        <taxon>Actinomycetes</taxon>
        <taxon>Kitasatosporales</taxon>
        <taxon>Streptomycetaceae</taxon>
        <taxon>Kitasatospora</taxon>
    </lineage>
</organism>
<dbReference type="SUPFAM" id="SSF50370">
    <property type="entry name" value="Ricin B-like lectins"/>
    <property type="match status" value="1"/>
</dbReference>
<dbReference type="SMART" id="SM00458">
    <property type="entry name" value="RICIN"/>
    <property type="match status" value="1"/>
</dbReference>
<evidence type="ECO:0000256" key="1">
    <source>
        <dbReference type="SAM" id="MobiDB-lite"/>
    </source>
</evidence>
<dbReference type="PROSITE" id="PS50231">
    <property type="entry name" value="RICIN_B_LECTIN"/>
    <property type="match status" value="1"/>
</dbReference>
<accession>A0A7W7SFJ8</accession>
<dbReference type="Pfam" id="PF14200">
    <property type="entry name" value="RicinB_lectin_2"/>
    <property type="match status" value="2"/>
</dbReference>
<protein>
    <recommendedName>
        <fullName evidence="2">Ricin B lectin domain-containing protein</fullName>
    </recommendedName>
</protein>
<name>A0A7W7SFJ8_9ACTN</name>
<feature type="region of interest" description="Disordered" evidence="1">
    <location>
        <begin position="141"/>
        <end position="201"/>
    </location>
</feature>
<feature type="compositionally biased region" description="Low complexity" evidence="1">
    <location>
        <begin position="154"/>
        <end position="201"/>
    </location>
</feature>
<comment type="caution">
    <text evidence="3">The sequence shown here is derived from an EMBL/GenBank/DDBJ whole genome shotgun (WGS) entry which is preliminary data.</text>
</comment>
<dbReference type="InterPro" id="IPR000772">
    <property type="entry name" value="Ricin_B_lectin"/>
</dbReference>
<dbReference type="EMBL" id="JACHJR010000001">
    <property type="protein sequence ID" value="MBB4948968.1"/>
    <property type="molecule type" value="Genomic_DNA"/>
</dbReference>
<keyword evidence="4" id="KW-1185">Reference proteome</keyword>
<dbReference type="InterPro" id="IPR035992">
    <property type="entry name" value="Ricin_B-like_lectins"/>
</dbReference>
<gene>
    <name evidence="3" type="ORF">F4556_004503</name>
</gene>
<proteinExistence type="predicted"/>
<evidence type="ECO:0000313" key="3">
    <source>
        <dbReference type="EMBL" id="MBB4948968.1"/>
    </source>
</evidence>
<evidence type="ECO:0000259" key="2">
    <source>
        <dbReference type="SMART" id="SM00458"/>
    </source>
</evidence>
<dbReference type="Gene3D" id="2.80.10.50">
    <property type="match status" value="1"/>
</dbReference>
<evidence type="ECO:0000313" key="4">
    <source>
        <dbReference type="Proteomes" id="UP000573327"/>
    </source>
</evidence>
<reference evidence="3 4" key="1">
    <citation type="submission" date="2020-08" db="EMBL/GenBank/DDBJ databases">
        <title>Sequencing the genomes of 1000 actinobacteria strains.</title>
        <authorList>
            <person name="Klenk H.-P."/>
        </authorList>
    </citation>
    <scope>NUCLEOTIDE SEQUENCE [LARGE SCALE GENOMIC DNA]</scope>
    <source>
        <strain evidence="3 4">DSM 44786</strain>
    </source>
</reference>
<dbReference type="RefSeq" id="WP_376775738.1">
    <property type="nucleotide sequence ID" value="NZ_JACHJR010000001.1"/>
</dbReference>
<feature type="domain" description="Ricin B lectin" evidence="2">
    <location>
        <begin position="5"/>
        <end position="141"/>
    </location>
</feature>
<sequence>MDTNAWYVLVNRNTGEALDGLDYATYDGAPLGQWSRSGGTNQQWKFVDSGDGNYRLQNRHSGKVLDDYGWSKTEGSGLVQWRDLNGANQQFHLEKSSDGYVRLINRFSGMAVEVPLGSKADGGRLAQYHDWNGANQQWQLVPAGSVSGGGNTGSSGSSATPSKPTTPATSGSSVPASQAPSTRPASASPSASPTAAGGSSAKRFMGSSTMLLGGMMDDSTANAAPFDVRYAYIHSQPAPSSDAYTASRCKSEWSGWWGCWTGDTTAPGTQVTVYKDRAAKATYQGKARPQKTLFTWYSLRDLGDAAGQGDGPGEVVAINRADLLTKYLNDYRFFLQKIGTSPDMIDLEPDFWGFARSLGNLHQVPAQVKAANPTDCGSQENSASGLAQCLISMAHKYAPNAGVGLHLSCFDWQQNTPQCAKDYADLGAKNADFLVSDVTDRDAGWYALPAHGSKDTYWNDQKANAALGFYKTMAEAVGKPVVLWQVPLGNMAQNNTPGHYKDDKVDWFFSHLNQVADAHVAALLFGAGWSEQTTPETDGGNLVNKTIAYRNSGGTPLK</sequence>